<gene>
    <name evidence="1" type="ORF">HPB50_020576</name>
</gene>
<proteinExistence type="predicted"/>
<sequence>MPGKVRVKLLAARSLPIMDRASEACDAFGEVKLGNTCFKTEICKKSLNPQWNSDWFRFEVDDEELQDEPLQIRIMDYDTYSANDAIGKVYIDLNPLLGKDVGSTLSGWLPIYDTMHGIRGEVNLVVRIDLFSDSNRYRESSCGVRFFYSSGIPQGYHAHAILGFVEELVVNDDPEYKWIDKIRTPRASNEARQTLFSKLSGEVQRRIGHKALELGGNTVVAYRQCFDLEGESGVVVRGIGTAVTLVRIGHPLTLSPLKEAIREELPLPPLLPPSLQRPPPSPLVVRCHTRMPSSPAWLCTAAPRVRVSPGSPHGGGSRRGTPSPRGAGLLASAQSLLLQGAAALLAPAPSGAPLRRNRSDTLCPPPRSPSEESPPHPLPSPPRMTPVAAFSSIPLQRASDPDLHTGVPATAALSASSGSSTGGGPRQFINRPALARESLEMLEYPFITMKQFPQGFIQSIGGVVSARSVKLLDQINNPDEPETRDAWWTELRKEIRSHTRSLGCNVVLGYNETTNICDEVVILSASGTAVLLNPVVDREMGTAPAARHTVVPAPSNTDKEKSARSTDTGSKPAGDSLDDATSKLDCRLCHIPYNEASVPFQAQLVKCGVCRVCRNKRDLKGEQNAREISDSLPFLEIELHRQIQTKLKLKNLNGIFGLKVQVAIGERLIAGIATGTGACLTAIPLPSLPIPKLLSRRQDQTASKQNGKSTGDSDTSDDERVTFDKSHPAKYDACIVELDDAEDAVNVLREPHMPEGFAMCNTEVMPGMDGFSCNLQLFMQTYRAKLFPGVHPSRILSQHFDHIIQSLFVKLRKLVPCCLASLSFHIELPDQDELQVAVVGTAVSLDDYAAEPQMIAKPKPVPASIEAEQELIFRMDEEKHADQAPPLSQKQPRIQRLSNLRYQELCCGRHGVDLTSLDHVPGGKIEKYLGNLDFFFIREGTSIREEGGLNGFVQGFMTEILAIVRAHVASLGGNAVVAFQMTQCVLLHNPHKNQHYILARWPFFRVAAVALFFRAVGMARLLSLES</sequence>
<evidence type="ECO:0000313" key="1">
    <source>
        <dbReference type="EMBL" id="KAH6936669.1"/>
    </source>
</evidence>
<keyword evidence="2" id="KW-1185">Reference proteome</keyword>
<dbReference type="EMBL" id="CM023483">
    <property type="protein sequence ID" value="KAH6936669.1"/>
    <property type="molecule type" value="Genomic_DNA"/>
</dbReference>
<name>A0ACB7SVJ6_HYAAI</name>
<comment type="caution">
    <text evidence="1">The sequence shown here is derived from an EMBL/GenBank/DDBJ whole genome shotgun (WGS) entry which is preliminary data.</text>
</comment>
<accession>A0ACB7SVJ6</accession>
<reference evidence="1" key="1">
    <citation type="submission" date="2020-05" db="EMBL/GenBank/DDBJ databases">
        <title>Large-scale comparative analyses of tick genomes elucidate their genetic diversity and vector capacities.</title>
        <authorList>
            <person name="Jia N."/>
            <person name="Wang J."/>
            <person name="Shi W."/>
            <person name="Du L."/>
            <person name="Sun Y."/>
            <person name="Zhan W."/>
            <person name="Jiang J."/>
            <person name="Wang Q."/>
            <person name="Zhang B."/>
            <person name="Ji P."/>
            <person name="Sakyi L.B."/>
            <person name="Cui X."/>
            <person name="Yuan T."/>
            <person name="Jiang B."/>
            <person name="Yang W."/>
            <person name="Lam T.T.-Y."/>
            <person name="Chang Q."/>
            <person name="Ding S."/>
            <person name="Wang X."/>
            <person name="Zhu J."/>
            <person name="Ruan X."/>
            <person name="Zhao L."/>
            <person name="Wei J."/>
            <person name="Que T."/>
            <person name="Du C."/>
            <person name="Cheng J."/>
            <person name="Dai P."/>
            <person name="Han X."/>
            <person name="Huang E."/>
            <person name="Gao Y."/>
            <person name="Liu J."/>
            <person name="Shao H."/>
            <person name="Ye R."/>
            <person name="Li L."/>
            <person name="Wei W."/>
            <person name="Wang X."/>
            <person name="Wang C."/>
            <person name="Yang T."/>
            <person name="Huo Q."/>
            <person name="Li W."/>
            <person name="Guo W."/>
            <person name="Chen H."/>
            <person name="Zhou L."/>
            <person name="Ni X."/>
            <person name="Tian J."/>
            <person name="Zhou Y."/>
            <person name="Sheng Y."/>
            <person name="Liu T."/>
            <person name="Pan Y."/>
            <person name="Xia L."/>
            <person name="Li J."/>
            <person name="Zhao F."/>
            <person name="Cao W."/>
        </authorList>
    </citation>
    <scope>NUCLEOTIDE SEQUENCE</scope>
    <source>
        <strain evidence="1">Hyas-2018</strain>
    </source>
</reference>
<evidence type="ECO:0000313" key="2">
    <source>
        <dbReference type="Proteomes" id="UP000821845"/>
    </source>
</evidence>
<dbReference type="Proteomes" id="UP000821845">
    <property type="component" value="Chromosome 3"/>
</dbReference>
<protein>
    <submittedName>
        <fullName evidence="1">Uncharacterized protein</fullName>
    </submittedName>
</protein>
<organism evidence="1 2">
    <name type="scientific">Hyalomma asiaticum</name>
    <name type="common">Tick</name>
    <dbReference type="NCBI Taxonomy" id="266040"/>
    <lineage>
        <taxon>Eukaryota</taxon>
        <taxon>Metazoa</taxon>
        <taxon>Ecdysozoa</taxon>
        <taxon>Arthropoda</taxon>
        <taxon>Chelicerata</taxon>
        <taxon>Arachnida</taxon>
        <taxon>Acari</taxon>
        <taxon>Parasitiformes</taxon>
        <taxon>Ixodida</taxon>
        <taxon>Ixodoidea</taxon>
        <taxon>Ixodidae</taxon>
        <taxon>Hyalomminae</taxon>
        <taxon>Hyalomma</taxon>
    </lineage>
</organism>